<keyword evidence="2" id="KW-1185">Reference proteome</keyword>
<dbReference type="GO" id="GO:0005085">
    <property type="term" value="F:guanyl-nucleotide exchange factor activity"/>
    <property type="evidence" value="ECO:0007669"/>
    <property type="project" value="InterPro"/>
</dbReference>
<dbReference type="EMBL" id="AZBU02000001">
    <property type="protein sequence ID" value="TMS35335.1"/>
    <property type="molecule type" value="Genomic_DNA"/>
</dbReference>
<dbReference type="GO" id="GO:0005776">
    <property type="term" value="C:autophagosome"/>
    <property type="evidence" value="ECO:0007669"/>
    <property type="project" value="TreeGrafter"/>
</dbReference>
<evidence type="ECO:0000313" key="1">
    <source>
        <dbReference type="EMBL" id="TMS35335.1"/>
    </source>
</evidence>
<dbReference type="EMBL" id="CM016762">
    <property type="protein sequence ID" value="TMS35335.1"/>
    <property type="molecule type" value="Genomic_DNA"/>
</dbReference>
<accession>A0A4U8US09</accession>
<reference evidence="1 2" key="2">
    <citation type="journal article" date="2019" name="G3 (Bethesda)">
        <title>Hybrid Assembly of the Genome of the Entomopathogenic Nematode Steinernema carpocapsae Identifies the X-Chromosome.</title>
        <authorList>
            <person name="Serra L."/>
            <person name="Macchietto M."/>
            <person name="Macias-Munoz A."/>
            <person name="McGill C.J."/>
            <person name="Rodriguez I.M."/>
            <person name="Rodriguez B."/>
            <person name="Murad R."/>
            <person name="Mortazavi A."/>
        </authorList>
    </citation>
    <scope>NUCLEOTIDE SEQUENCE [LARGE SCALE GENOMIC DNA]</scope>
    <source>
        <strain evidence="1 2">ALL</strain>
    </source>
</reference>
<comment type="caution">
    <text evidence="1">The sequence shown here is derived from an EMBL/GenBank/DDBJ whole genome shotgun (WGS) entry which is preliminary data.</text>
</comment>
<gene>
    <name evidence="1" type="ORF">L596_002761</name>
</gene>
<dbReference type="GO" id="GO:0006897">
    <property type="term" value="P:endocytosis"/>
    <property type="evidence" value="ECO:0007669"/>
    <property type="project" value="TreeGrafter"/>
</dbReference>
<dbReference type="GO" id="GO:0005768">
    <property type="term" value="C:endosome"/>
    <property type="evidence" value="ECO:0007669"/>
    <property type="project" value="TreeGrafter"/>
</dbReference>
<sequence length="339" mass="38759">MFAISIVVSDSKSEWYMQRQSLLESIMNNIVPKIKAQYHVDGTEEILCLMTKEFTKIFELFGAFDRWPLCPGSVFRIRLQHSHLWSEKLEDKTFVSKAICAVLQCKGNCVVLGEDYKVVVQMLITLSFFLRDEDRNFCIRPFRHCYSPHVKLQAIPRKQLSNILAEAPDGTWPMCIVDVSRKVVGWSGPFQRHMGFKRDAEIHQVTRILRDSGQELPTDLAKKAEKEVKVDLRQTKADPLVTQFLTHMEAMPLEKVARLSLVNQFLLNLENRARAFIEHVKHASAPSDTDKTNPYSGQWSLSAARRAHDLSAESTFGIILAEADRLKPDFAEFVCSTSK</sequence>
<dbReference type="PANTHER" id="PTHR31855:SF2">
    <property type="entry name" value="GUANINE NUCLEOTIDE EXCHANGE FACTOR C9ORF72"/>
    <property type="match status" value="1"/>
</dbReference>
<reference evidence="1 2" key="1">
    <citation type="journal article" date="2015" name="Genome Biol.">
        <title>Comparative genomics of Steinernema reveals deeply conserved gene regulatory networks.</title>
        <authorList>
            <person name="Dillman A.R."/>
            <person name="Macchietto M."/>
            <person name="Porter C.F."/>
            <person name="Rogers A."/>
            <person name="Williams B."/>
            <person name="Antoshechkin I."/>
            <person name="Lee M.M."/>
            <person name="Goodwin Z."/>
            <person name="Lu X."/>
            <person name="Lewis E.E."/>
            <person name="Goodrich-Blair H."/>
            <person name="Stock S.P."/>
            <person name="Adams B.J."/>
            <person name="Sternberg P.W."/>
            <person name="Mortazavi A."/>
        </authorList>
    </citation>
    <scope>NUCLEOTIDE SEQUENCE [LARGE SCALE GENOMIC DNA]</scope>
    <source>
        <strain evidence="1 2">ALL</strain>
    </source>
</reference>
<dbReference type="AlphaFoldDB" id="A0A4U8US09"/>
<dbReference type="Proteomes" id="UP000298663">
    <property type="component" value="Chromosome X"/>
</dbReference>
<dbReference type="GO" id="GO:0006914">
    <property type="term" value="P:autophagy"/>
    <property type="evidence" value="ECO:0007669"/>
    <property type="project" value="TreeGrafter"/>
</dbReference>
<dbReference type="STRING" id="34508.A0A4U8US09"/>
<dbReference type="OrthoDB" id="10252077at2759"/>
<organism evidence="1 2">
    <name type="scientific">Steinernema carpocapsae</name>
    <name type="common">Entomopathogenic nematode</name>
    <dbReference type="NCBI Taxonomy" id="34508"/>
    <lineage>
        <taxon>Eukaryota</taxon>
        <taxon>Metazoa</taxon>
        <taxon>Ecdysozoa</taxon>
        <taxon>Nematoda</taxon>
        <taxon>Chromadorea</taxon>
        <taxon>Rhabditida</taxon>
        <taxon>Tylenchina</taxon>
        <taxon>Panagrolaimomorpha</taxon>
        <taxon>Strongyloidoidea</taxon>
        <taxon>Steinernematidae</taxon>
        <taxon>Steinernema</taxon>
    </lineage>
</organism>
<name>A0A4U8US09_STECR</name>
<dbReference type="PROSITE" id="PS51835">
    <property type="entry name" value="DENN_C9ORF72"/>
    <property type="match status" value="1"/>
</dbReference>
<protein>
    <submittedName>
        <fullName evidence="1">Uncharacterized protein</fullName>
    </submittedName>
</protein>
<dbReference type="InterPro" id="IPR027819">
    <property type="entry name" value="C9orf72"/>
</dbReference>
<dbReference type="Pfam" id="PF15019">
    <property type="entry name" value="C9orf72-like"/>
    <property type="match status" value="1"/>
</dbReference>
<evidence type="ECO:0000313" key="2">
    <source>
        <dbReference type="Proteomes" id="UP000298663"/>
    </source>
</evidence>
<proteinExistence type="predicted"/>
<dbReference type="PANTHER" id="PTHR31855">
    <property type="entry name" value="GUANINE NUCLEOTIDE EXCHANGE C9ORF72"/>
    <property type="match status" value="1"/>
</dbReference>